<dbReference type="GO" id="GO:0005886">
    <property type="term" value="C:plasma membrane"/>
    <property type="evidence" value="ECO:0007669"/>
    <property type="project" value="UniProtKB-SubCell"/>
</dbReference>
<accession>F5L5A3</accession>
<evidence type="ECO:0000256" key="3">
    <source>
        <dbReference type="ARBA" id="ARBA00022692"/>
    </source>
</evidence>
<keyword evidence="2" id="KW-1003">Cell membrane</keyword>
<feature type="transmembrane region" description="Helical" evidence="6">
    <location>
        <begin position="602"/>
        <end position="620"/>
    </location>
</feature>
<evidence type="ECO:0000256" key="2">
    <source>
        <dbReference type="ARBA" id="ARBA00022475"/>
    </source>
</evidence>
<dbReference type="OrthoDB" id="3268975at2"/>
<comment type="caution">
    <text evidence="8">The sequence shown here is derived from an EMBL/GenBank/DDBJ whole genome shotgun (WGS) entry which is preliminary data.</text>
</comment>
<comment type="subcellular location">
    <subcellularLocation>
        <location evidence="1">Cell membrane</location>
        <topology evidence="1">Multi-pass membrane protein</topology>
    </subcellularLocation>
</comment>
<evidence type="ECO:0000313" key="9">
    <source>
        <dbReference type="Proteomes" id="UP000010716"/>
    </source>
</evidence>
<name>F5L5A3_CALTT</name>
<dbReference type="RefSeq" id="WP_007503641.1">
    <property type="nucleotide sequence ID" value="NZ_AFCE01000103.1"/>
</dbReference>
<evidence type="ECO:0000256" key="5">
    <source>
        <dbReference type="ARBA" id="ARBA00023136"/>
    </source>
</evidence>
<dbReference type="EMBL" id="AFCE01000103">
    <property type="protein sequence ID" value="EGL83471.1"/>
    <property type="molecule type" value="Genomic_DNA"/>
</dbReference>
<gene>
    <name evidence="8" type="ORF">CathTA2_0966</name>
</gene>
<protein>
    <recommendedName>
        <fullName evidence="7">ABC3 transporter permease C-terminal domain-containing protein</fullName>
    </recommendedName>
</protein>
<reference evidence="8 9" key="1">
    <citation type="journal article" date="2011" name="J. Bacteriol.">
        <title>Draft genome sequence of the thermoalkaliphilic Caldalkalibacillus thermarum strain TA2.A1.</title>
        <authorList>
            <person name="Kalamorz F."/>
            <person name="Keis S."/>
            <person name="McMillan D.G."/>
            <person name="Olsson K."/>
            <person name="Stanton J.A."/>
            <person name="Stockwell P."/>
            <person name="Black M.A."/>
            <person name="Klingeman D.M."/>
            <person name="Land M.L."/>
            <person name="Han C.S."/>
            <person name="Martin S.L."/>
            <person name="Becher S.A."/>
            <person name="Peddie C.J."/>
            <person name="Morgan H.W."/>
            <person name="Matthies D."/>
            <person name="Preiss L."/>
            <person name="Meier T."/>
            <person name="Brown S.D."/>
            <person name="Cook G.M."/>
        </authorList>
    </citation>
    <scope>NUCLEOTIDE SEQUENCE [LARGE SCALE GENOMIC DNA]</scope>
    <source>
        <strain evidence="8 9">TA2.A1</strain>
    </source>
</reference>
<evidence type="ECO:0000256" key="6">
    <source>
        <dbReference type="SAM" id="Phobius"/>
    </source>
</evidence>
<dbReference type="Proteomes" id="UP000010716">
    <property type="component" value="Unassembled WGS sequence"/>
</dbReference>
<dbReference type="Pfam" id="PF02687">
    <property type="entry name" value="FtsX"/>
    <property type="match status" value="1"/>
</dbReference>
<feature type="transmembrane region" description="Helical" evidence="6">
    <location>
        <begin position="547"/>
        <end position="567"/>
    </location>
</feature>
<dbReference type="AlphaFoldDB" id="F5L5A3"/>
<feature type="transmembrane region" description="Helical" evidence="6">
    <location>
        <begin position="732"/>
        <end position="756"/>
    </location>
</feature>
<evidence type="ECO:0000256" key="1">
    <source>
        <dbReference type="ARBA" id="ARBA00004651"/>
    </source>
</evidence>
<feature type="transmembrane region" description="Helical" evidence="6">
    <location>
        <begin position="811"/>
        <end position="835"/>
    </location>
</feature>
<evidence type="ECO:0000259" key="7">
    <source>
        <dbReference type="Pfam" id="PF02687"/>
    </source>
</evidence>
<feature type="transmembrane region" description="Helical" evidence="6">
    <location>
        <begin position="684"/>
        <end position="707"/>
    </location>
</feature>
<keyword evidence="3 6" id="KW-0812">Transmembrane</keyword>
<evidence type="ECO:0000256" key="4">
    <source>
        <dbReference type="ARBA" id="ARBA00022989"/>
    </source>
</evidence>
<organism evidence="8 9">
    <name type="scientific">Caldalkalibacillus thermarum (strain TA2.A1)</name>
    <dbReference type="NCBI Taxonomy" id="986075"/>
    <lineage>
        <taxon>Bacteria</taxon>
        <taxon>Bacillati</taxon>
        <taxon>Bacillota</taxon>
        <taxon>Bacilli</taxon>
        <taxon>Bacillales</taxon>
        <taxon>Bacillaceae</taxon>
        <taxon>Caldalkalibacillus</taxon>
    </lineage>
</organism>
<dbReference type="eggNOG" id="COG0577">
    <property type="taxonomic scope" value="Bacteria"/>
</dbReference>
<feature type="domain" description="ABC3 transporter permease C-terminal" evidence="7">
    <location>
        <begin position="735"/>
        <end position="834"/>
    </location>
</feature>
<keyword evidence="4 6" id="KW-1133">Transmembrane helix</keyword>
<dbReference type="InterPro" id="IPR003838">
    <property type="entry name" value="ABC3_permease_C"/>
</dbReference>
<proteinExistence type="predicted"/>
<sequence length="850" mass="95648">MFRLILRSLWQQKGMTLMFILAFTLILTTVPLALMSLKEMITQIQDDITQYGRGSYDILVRPQGARNTVEQTWGVVEENYLGAGRGGISLAEWQKIKNIEGVEVAAPVASLGYFTGITKSYALWMPEQSIRITHQFLTTNGIQRYPLTEPLTGLFLEQEPVAGYIDQFDRLADEELADQFVMWDPPLFVMPPTYHLLVGIDPDEEEKLTGISFQDLNRPLTPDEEIIYEFAQGAPIIKVLKLKDPHVPLLAEITLETLDIGPEETLAFKQQLGLNHEDLFMFEQGTEAYRNLLAELKRYPALTQETWTFDFSPYLDPFESIPLRVDQEGNILKNDQYSMFSHHGLSARFFIADPIDYQVHGDTLKVNQVGTMGGIPVYRQVEQQGGRLGEVDKLPFVLHPVGEYEIGERQEELAASPLGIYQLAPVQLIKNLQGEEVEPKEVLPTILPGSFVPSPAHGVISIFDAELIKGERPIDAIRIRVSGITTYDKQAEEKIKHIAGQIAQMGFEVDIVAGASHQQVEVEVQGLGVVTQPWTTLGAAARIVEGWNLSTLAMTLLFVAISYFYLFNRFLYWRVTKRKELELLHQLGWARQTIRRYFRCELLCLLLLALVLSGLGLAVIQQTSNVPSVVYILHSGLWLSSSGALLVAAGPLLSKKMAVKPVPTWIRGFPPALGTLKSVWFYRAFLTSSFMQLLMVSILSAFLLLTINETISQTNVTVLGQYINMQIKDSHVLILLSACMIVLVTLIETLMTLLSIRQREVETLQAVGWKRKHIFRTLAGEVSIWSIAAIILGHFIGTTLFVLVYNVSHVSLVYVLLPMILYYSSILMITFMVVYSFTKRRLHVSLAKGL</sequence>
<feature type="transmembrane region" description="Helical" evidence="6">
    <location>
        <begin position="777"/>
        <end position="805"/>
    </location>
</feature>
<evidence type="ECO:0000313" key="8">
    <source>
        <dbReference type="EMBL" id="EGL83471.1"/>
    </source>
</evidence>
<keyword evidence="5 6" id="KW-0472">Membrane</keyword>
<feature type="transmembrane region" description="Helical" evidence="6">
    <location>
        <begin position="632"/>
        <end position="653"/>
    </location>
</feature>